<dbReference type="CDD" id="cd00075">
    <property type="entry name" value="HATPase"/>
    <property type="match status" value="1"/>
</dbReference>
<dbReference type="Pfam" id="PF13589">
    <property type="entry name" value="HATPase_c_3"/>
    <property type="match status" value="1"/>
</dbReference>
<evidence type="ECO:0000256" key="1">
    <source>
        <dbReference type="ARBA" id="ARBA00000085"/>
    </source>
</evidence>
<keyword evidence="4 7" id="KW-0418">Kinase</keyword>
<dbReference type="KEGG" id="csy:CENSYa_1630"/>
<dbReference type="PRINTS" id="PR00344">
    <property type="entry name" value="BCTRLSENSOR"/>
</dbReference>
<keyword evidence="8" id="KW-1185">Reference proteome</keyword>
<dbReference type="InterPro" id="IPR050736">
    <property type="entry name" value="Sensor_HK_Regulatory"/>
</dbReference>
<dbReference type="STRING" id="414004.CENSYa_1630"/>
<evidence type="ECO:0000256" key="3">
    <source>
        <dbReference type="ARBA" id="ARBA00022679"/>
    </source>
</evidence>
<dbReference type="InterPro" id="IPR036890">
    <property type="entry name" value="HATPase_C_sf"/>
</dbReference>
<evidence type="ECO:0000313" key="7">
    <source>
        <dbReference type="EMBL" id="ABK78248.1"/>
    </source>
</evidence>
<sequence>MDYFGSKSITSDFTAMFELIKNSRDANAKNVLIKFKNLRYGSTEIEISDDGDGMSNEDIETKWMVIGTDSRLRDTKTSDGKAVWGEMGIGRLACQRLGTVTELNAVKNGKLVWMEFDWSAFEKPGITVNEVKFERKITDTANLNNGVRLNLKKLKSTWDSKKINKLKSEISTFISKKNFDDIKIRISDGDEKGEIVGRNDVKLREEIINNAPFKMRSVFDGNHLFVDIMQSVAKQNEWKKQDVADSCPVTNIGPFSVDIYHFPRAPGKRKTTDIEQYYNHKIGIKKMEEFLKYNHGIYIYRDGVWLRPYGGEKDWLTLEARARQETSRIGLKQIYGIVHLTKSNNPMIKPAAHRETLDDNKEFDDLQKIMRIMINIFAEYMKHWKEEEIKKLKIDDKEPDPETAKQMVVNIKNNTRGNSPDEKRQIKLSSDGLLNVIDVLQEKAEILTTETDEIKSYEKNLITLGIAASFMARHVTDPLEANMDLLNEGAQIREAILSRSGGLTEDETTRTKEMLDQMEDNQARMLHFMKFVSVMTDHISKSIVSDKSFEQVNILECWQSVAKGFEDKCRDLSIVIKTDSSNPHNREAKSQLVVKLDPIDLDSILTHLYMNSIESIEKSTTDKKEITLHYWHHNHNLHIDFADTGRGIPESKLEEIFEPFKFGHLQDNRQLHGHGLGLYIVRKIMEHYEGKAEAISVDGGALIRLTFPNIERVATSVR</sequence>
<organism evidence="7 8">
    <name type="scientific">Cenarchaeum symbiosum (strain A)</name>
    <dbReference type="NCBI Taxonomy" id="414004"/>
    <lineage>
        <taxon>Archaea</taxon>
        <taxon>Nitrososphaerota</taxon>
        <taxon>Candidatus Cenarchaeales</taxon>
        <taxon>Candidatus Cenarchaeaceae</taxon>
        <taxon>Candidatus Cenarchaeum</taxon>
    </lineage>
</organism>
<evidence type="ECO:0000256" key="2">
    <source>
        <dbReference type="ARBA" id="ARBA00012438"/>
    </source>
</evidence>
<dbReference type="SMART" id="SM00387">
    <property type="entry name" value="HATPase_c"/>
    <property type="match status" value="1"/>
</dbReference>
<dbReference type="GO" id="GO:0004673">
    <property type="term" value="F:protein histidine kinase activity"/>
    <property type="evidence" value="ECO:0007669"/>
    <property type="project" value="UniProtKB-EC"/>
</dbReference>
<dbReference type="PANTHER" id="PTHR43711">
    <property type="entry name" value="TWO-COMPONENT HISTIDINE KINASE"/>
    <property type="match status" value="1"/>
</dbReference>
<feature type="domain" description="Histidine kinase" evidence="6">
    <location>
        <begin position="470"/>
        <end position="711"/>
    </location>
</feature>
<dbReference type="SUPFAM" id="SSF55874">
    <property type="entry name" value="ATPase domain of HSP90 chaperone/DNA topoisomerase II/histidine kinase"/>
    <property type="match status" value="2"/>
</dbReference>
<dbReference type="PANTHER" id="PTHR43711:SF1">
    <property type="entry name" value="HISTIDINE KINASE 1"/>
    <property type="match status" value="1"/>
</dbReference>
<dbReference type="InterPro" id="IPR003594">
    <property type="entry name" value="HATPase_dom"/>
</dbReference>
<dbReference type="HOGENOM" id="CLU_012281_1_0_2"/>
<accession>A0RY31</accession>
<evidence type="ECO:0000256" key="5">
    <source>
        <dbReference type="ARBA" id="ARBA00023012"/>
    </source>
</evidence>
<evidence type="ECO:0000259" key="6">
    <source>
        <dbReference type="PROSITE" id="PS50109"/>
    </source>
</evidence>
<dbReference type="InterPro" id="IPR005467">
    <property type="entry name" value="His_kinase_dom"/>
</dbReference>
<dbReference type="AlphaFoldDB" id="A0RY31"/>
<dbReference type="EMBL" id="DP000238">
    <property type="protein sequence ID" value="ABK78248.1"/>
    <property type="molecule type" value="Genomic_DNA"/>
</dbReference>
<dbReference type="Pfam" id="PF02518">
    <property type="entry name" value="HATPase_c"/>
    <property type="match status" value="1"/>
</dbReference>
<dbReference type="GO" id="GO:0000160">
    <property type="term" value="P:phosphorelay signal transduction system"/>
    <property type="evidence" value="ECO:0007669"/>
    <property type="project" value="UniProtKB-KW"/>
</dbReference>
<keyword evidence="3" id="KW-0808">Transferase</keyword>
<dbReference type="PROSITE" id="PS50109">
    <property type="entry name" value="HIS_KIN"/>
    <property type="match status" value="1"/>
</dbReference>
<name>A0RY31_CENSY</name>
<protein>
    <recommendedName>
        <fullName evidence="2">histidine kinase</fullName>
        <ecNumber evidence="2">2.7.13.3</ecNumber>
    </recommendedName>
</protein>
<dbReference type="EnsemblBacteria" id="ABK78248">
    <property type="protein sequence ID" value="ABK78248"/>
    <property type="gene ID" value="CENSYa_1630"/>
</dbReference>
<comment type="catalytic activity">
    <reaction evidence="1">
        <text>ATP + protein L-histidine = ADP + protein N-phospho-L-histidine.</text>
        <dbReference type="EC" id="2.7.13.3"/>
    </reaction>
</comment>
<dbReference type="EC" id="2.7.13.3" evidence="2"/>
<dbReference type="InterPro" id="IPR004358">
    <property type="entry name" value="Sig_transdc_His_kin-like_C"/>
</dbReference>
<proteinExistence type="predicted"/>
<evidence type="ECO:0000256" key="4">
    <source>
        <dbReference type="ARBA" id="ARBA00022777"/>
    </source>
</evidence>
<gene>
    <name evidence="7" type="ordered locus">CENSYa_1630</name>
</gene>
<reference evidence="7 8" key="1">
    <citation type="journal article" date="2006" name="Proc. Natl. Acad. Sci. U.S.A.">
        <title>Genomic analysis of the uncultivated marine crenarchaeote Cenarchaeum symbiosum.</title>
        <authorList>
            <person name="Hallam S.J."/>
            <person name="Konstantinidis K.T."/>
            <person name="Putnam N."/>
            <person name="Schleper C."/>
            <person name="Watanabe Y."/>
            <person name="Sugahara J."/>
            <person name="Preston C."/>
            <person name="de la Torre J."/>
            <person name="Richardson P.M."/>
            <person name="DeLong E.F."/>
        </authorList>
    </citation>
    <scope>NUCLEOTIDE SEQUENCE [LARGE SCALE GENOMIC DNA]</scope>
    <source>
        <strain evidence="8">A</strain>
    </source>
</reference>
<dbReference type="Proteomes" id="UP000000758">
    <property type="component" value="Chromosome"/>
</dbReference>
<keyword evidence="5" id="KW-0902">Two-component regulatory system</keyword>
<evidence type="ECO:0000313" key="8">
    <source>
        <dbReference type="Proteomes" id="UP000000758"/>
    </source>
</evidence>
<dbReference type="Gene3D" id="3.30.565.10">
    <property type="entry name" value="Histidine kinase-like ATPase, C-terminal domain"/>
    <property type="match status" value="2"/>
</dbReference>